<name>A0A7M5U1C3_9CNID</name>
<feature type="region of interest" description="Disordered" evidence="1">
    <location>
        <begin position="30"/>
        <end position="140"/>
    </location>
</feature>
<feature type="signal peptide" evidence="2">
    <location>
        <begin position="1"/>
        <end position="19"/>
    </location>
</feature>
<dbReference type="RefSeq" id="XP_066933284.1">
    <property type="nucleotide sequence ID" value="XM_067077183.1"/>
</dbReference>
<sequence>MNLWKIFLLAACFIAIANCKPERLEDVAKDEKLIESDEEEDVMLSNDKEEADTEDEPKSEELDEKKEDELSEDVVEKESEEDELAEESEENKDELIQKADAPTPNEEKNEEDEIVEDEHKDEEKRKPENDEKKMKKDEKLIHNDPQVGYTLRKNFIHDAFETWSPDYSVGFQIKPLYIVNHWTSIIHFTTGGDSGAHGRRVPAVFIEPHTSKLHICTSLHNSNNWCVHSAALPLHKYTYVSISQSPNGAKYMYRVWVNGKQLTNVENKTPRYFQNIKVYKADRWYNAAPANIRNLYISGNQQYVRHPIRKSTLIKTFPTYFSEYEVSFRIRPTGKVSTWSNILHVTKGGDHGAHGDRIPGVWFWPNTNKLLIATSRGSNKNYYWTSPELPTIKDTEVNIKQKVVGCCTHYYTITIDKKVVLNVVNSNPRTFHNVRVYQGDPWYAPAKAYISNLQVTTTSGGGYKLSKGKLLRFIPRIEKQWYMSFDVKHLGSVKNHWTNILHSTIGGNDGTFGYRIPGIWFVPNTRKLHICHAINNDPSYCFNTPNHVPLNKYTNVQIAQIYETDYKRYRYTILINRIQRFTIINNTPRVFHDVRLWGSDPWFNAANASIKNVVFRSIPHKK</sequence>
<evidence type="ECO:0000256" key="1">
    <source>
        <dbReference type="SAM" id="MobiDB-lite"/>
    </source>
</evidence>
<protein>
    <recommendedName>
        <fullName evidence="5">Cnidarian restricted protein</fullName>
    </recommendedName>
</protein>
<dbReference type="OrthoDB" id="2120109at2759"/>
<keyword evidence="2" id="KW-0732">Signal</keyword>
<organism evidence="3 4">
    <name type="scientific">Clytia hemisphaerica</name>
    <dbReference type="NCBI Taxonomy" id="252671"/>
    <lineage>
        <taxon>Eukaryota</taxon>
        <taxon>Metazoa</taxon>
        <taxon>Cnidaria</taxon>
        <taxon>Hydrozoa</taxon>
        <taxon>Hydroidolina</taxon>
        <taxon>Leptothecata</taxon>
        <taxon>Obeliida</taxon>
        <taxon>Clytiidae</taxon>
        <taxon>Clytia</taxon>
    </lineage>
</organism>
<dbReference type="GeneID" id="136820951"/>
<reference evidence="3" key="1">
    <citation type="submission" date="2021-01" db="UniProtKB">
        <authorList>
            <consortium name="EnsemblMetazoa"/>
        </authorList>
    </citation>
    <scope>IDENTIFICATION</scope>
</reference>
<evidence type="ECO:0000313" key="4">
    <source>
        <dbReference type="Proteomes" id="UP000594262"/>
    </source>
</evidence>
<feature type="compositionally biased region" description="Basic and acidic residues" evidence="1">
    <location>
        <begin position="117"/>
        <end position="140"/>
    </location>
</feature>
<proteinExistence type="predicted"/>
<accession>A0A7M5U1C3</accession>
<dbReference type="EnsemblMetazoa" id="CLYHEMT004784.1">
    <property type="protein sequence ID" value="CLYHEMP004784.1"/>
    <property type="gene ID" value="CLYHEMG004784"/>
</dbReference>
<feature type="compositionally biased region" description="Acidic residues" evidence="1">
    <location>
        <begin position="69"/>
        <end position="92"/>
    </location>
</feature>
<dbReference type="AlphaFoldDB" id="A0A7M5U1C3"/>
<feature type="compositionally biased region" description="Basic and acidic residues" evidence="1">
    <location>
        <begin position="59"/>
        <end position="68"/>
    </location>
</feature>
<evidence type="ECO:0008006" key="5">
    <source>
        <dbReference type="Google" id="ProtNLM"/>
    </source>
</evidence>
<keyword evidence="4" id="KW-1185">Reference proteome</keyword>
<feature type="compositionally biased region" description="Acidic residues" evidence="1">
    <location>
        <begin position="49"/>
        <end position="58"/>
    </location>
</feature>
<dbReference type="Proteomes" id="UP000594262">
    <property type="component" value="Unplaced"/>
</dbReference>
<evidence type="ECO:0000313" key="3">
    <source>
        <dbReference type="EnsemblMetazoa" id="CLYHEMP004784.1"/>
    </source>
</evidence>
<evidence type="ECO:0000256" key="2">
    <source>
        <dbReference type="SAM" id="SignalP"/>
    </source>
</evidence>
<feature type="chain" id="PRO_5029855581" description="Cnidarian restricted protein" evidence="2">
    <location>
        <begin position="20"/>
        <end position="622"/>
    </location>
</feature>